<evidence type="ECO:0000259" key="2">
    <source>
        <dbReference type="PROSITE" id="PS50126"/>
    </source>
</evidence>
<evidence type="ECO:0000256" key="1">
    <source>
        <dbReference type="SAM" id="MobiDB-lite"/>
    </source>
</evidence>
<dbReference type="EMBL" id="LVLJ01002341">
    <property type="protein sequence ID" value="OAE25407.1"/>
    <property type="molecule type" value="Genomic_DNA"/>
</dbReference>
<dbReference type="Gene3D" id="2.40.50.140">
    <property type="entry name" value="Nucleic acid-binding proteins"/>
    <property type="match status" value="2"/>
</dbReference>
<dbReference type="InterPro" id="IPR003029">
    <property type="entry name" value="S1_domain"/>
</dbReference>
<dbReference type="CDD" id="cd04465">
    <property type="entry name" value="S1_RPS1_repeat_ec2_hs2"/>
    <property type="match status" value="1"/>
</dbReference>
<evidence type="ECO:0000313" key="3">
    <source>
        <dbReference type="EMBL" id="BBM97732.1"/>
    </source>
</evidence>
<dbReference type="Proteomes" id="UP000077202">
    <property type="component" value="Unassembled WGS sequence"/>
</dbReference>
<gene>
    <name evidence="4" type="ORF">AXG93_4620s2220</name>
    <name evidence="3" type="ORF">Mp_1g07870</name>
</gene>
<reference evidence="4 5" key="1">
    <citation type="submission" date="2016-03" db="EMBL/GenBank/DDBJ databases">
        <title>Mechanisms controlling the formation of the plant cell surface in tip-growing cells are functionally conserved among land plants.</title>
        <authorList>
            <person name="Honkanen S."/>
            <person name="Jones V.A."/>
            <person name="Morieri G."/>
            <person name="Champion C."/>
            <person name="Hetherington A.J."/>
            <person name="Kelly S."/>
            <person name="Saint-Marcoux D."/>
            <person name="Proust H."/>
            <person name="Prescott H."/>
            <person name="Dolan L."/>
        </authorList>
    </citation>
    <scope>NUCLEOTIDE SEQUENCE [LARGE SCALE GENOMIC DNA]</scope>
    <source>
        <strain evidence="5">cv. Tak-1 and cv. Tak-2</strain>
        <tissue evidence="4">Whole gametophyte</tissue>
    </source>
</reference>
<reference evidence="3" key="2">
    <citation type="journal article" date="2019" name="Curr. Biol.">
        <title>Chromatin organization in early land plants reveals an ancestral association between H3K27me3, transposons, and constitutive heterochromatin.</title>
        <authorList>
            <person name="Montgomery S.A."/>
            <person name="Tanizawa Y."/>
            <person name="Galik B."/>
            <person name="Wang N."/>
            <person name="Ito T."/>
            <person name="Mochizuki T."/>
            <person name="Akimcheva S."/>
            <person name="Bowman J."/>
            <person name="Cognat V."/>
            <person name="Drouard L."/>
            <person name="Ekker H."/>
            <person name="Houng S."/>
            <person name="Kohchi T."/>
            <person name="Lin S."/>
            <person name="Liu L.D."/>
            <person name="Nakamura Y."/>
            <person name="Valeeva L.R."/>
            <person name="Shakirov E.V."/>
            <person name="Shippen D.E."/>
            <person name="Wei W."/>
            <person name="Yagura M."/>
            <person name="Yamaoka S."/>
            <person name="Yamato K.T."/>
            <person name="Liu C."/>
            <person name="Berger F."/>
        </authorList>
    </citation>
    <scope>NUCLEOTIDE SEQUENCE [LARGE SCALE GENOMIC DNA]</scope>
    <source>
        <strain evidence="3">Tak-1</strain>
    </source>
</reference>
<dbReference type="GO" id="GO:0003723">
    <property type="term" value="F:RNA binding"/>
    <property type="evidence" value="ECO:0007669"/>
    <property type="project" value="TreeGrafter"/>
</dbReference>
<name>A0A176VXB8_MARPO</name>
<dbReference type="InterPro" id="IPR012340">
    <property type="entry name" value="NA-bd_OB-fold"/>
</dbReference>
<dbReference type="PANTHER" id="PTHR15838:SF3">
    <property type="entry name" value="PROTEIN PIGMENT DEFECTIVE 338, CHLOROPLASTIC"/>
    <property type="match status" value="1"/>
</dbReference>
<dbReference type="PROSITE" id="PS50126">
    <property type="entry name" value="S1"/>
    <property type="match status" value="2"/>
</dbReference>
<proteinExistence type="predicted"/>
<dbReference type="SUPFAM" id="SSF50249">
    <property type="entry name" value="Nucleic acid-binding proteins"/>
    <property type="match status" value="2"/>
</dbReference>
<dbReference type="AlphaFoldDB" id="A0A176VXB8"/>
<dbReference type="EMBL" id="AP019866">
    <property type="protein sequence ID" value="BBM97732.1"/>
    <property type="molecule type" value="Genomic_DNA"/>
</dbReference>
<dbReference type="Pfam" id="PF00575">
    <property type="entry name" value="S1"/>
    <property type="match status" value="1"/>
</dbReference>
<dbReference type="SMART" id="SM00316">
    <property type="entry name" value="S1"/>
    <property type="match status" value="3"/>
</dbReference>
<evidence type="ECO:0000313" key="4">
    <source>
        <dbReference type="EMBL" id="OAE25407.1"/>
    </source>
</evidence>
<evidence type="ECO:0000313" key="6">
    <source>
        <dbReference type="Proteomes" id="UP001162541"/>
    </source>
</evidence>
<organism evidence="4 5">
    <name type="scientific">Marchantia polymorpha subsp. ruderalis</name>
    <dbReference type="NCBI Taxonomy" id="1480154"/>
    <lineage>
        <taxon>Eukaryota</taxon>
        <taxon>Viridiplantae</taxon>
        <taxon>Streptophyta</taxon>
        <taxon>Embryophyta</taxon>
        <taxon>Marchantiophyta</taxon>
        <taxon>Marchantiopsida</taxon>
        <taxon>Marchantiidae</taxon>
        <taxon>Marchantiales</taxon>
        <taxon>Marchantiaceae</taxon>
        <taxon>Marchantia</taxon>
    </lineage>
</organism>
<keyword evidence="5" id="KW-1185">Reference proteome</keyword>
<evidence type="ECO:0000313" key="5">
    <source>
        <dbReference type="Proteomes" id="UP000077202"/>
    </source>
</evidence>
<feature type="compositionally biased region" description="Acidic residues" evidence="1">
    <location>
        <begin position="162"/>
        <end position="171"/>
    </location>
</feature>
<dbReference type="GO" id="GO:0043489">
    <property type="term" value="P:RNA stabilization"/>
    <property type="evidence" value="ECO:0007669"/>
    <property type="project" value="TreeGrafter"/>
</dbReference>
<reference evidence="6" key="3">
    <citation type="journal article" date="2020" name="Curr. Biol.">
        <title>Chromatin organization in early land plants reveals an ancestral association between H3K27me3, transposons, and constitutive heterochromatin.</title>
        <authorList>
            <person name="Montgomery S.A."/>
            <person name="Tanizawa Y."/>
            <person name="Galik B."/>
            <person name="Wang N."/>
            <person name="Ito T."/>
            <person name="Mochizuki T."/>
            <person name="Akimcheva S."/>
            <person name="Bowman J.L."/>
            <person name="Cognat V."/>
            <person name="Marechal-Drouard L."/>
            <person name="Ekker H."/>
            <person name="Hong S.F."/>
            <person name="Kohchi T."/>
            <person name="Lin S.S."/>
            <person name="Liu L.D."/>
            <person name="Nakamura Y."/>
            <person name="Valeeva L.R."/>
            <person name="Shakirov E.V."/>
            <person name="Shippen D.E."/>
            <person name="Wei W.L."/>
            <person name="Yagura M."/>
            <person name="Yamaoka S."/>
            <person name="Yamato K.T."/>
            <person name="Liu C."/>
            <person name="Berger F."/>
        </authorList>
    </citation>
    <scope>NUCLEOTIDE SEQUENCE [LARGE SCALE GENOMIC DNA]</scope>
    <source>
        <strain evidence="6">Tak-1</strain>
    </source>
</reference>
<feature type="domain" description="S1 motif" evidence="2">
    <location>
        <begin position="473"/>
        <end position="542"/>
    </location>
</feature>
<feature type="domain" description="S1 motif" evidence="2">
    <location>
        <begin position="394"/>
        <end position="462"/>
    </location>
</feature>
<feature type="compositionally biased region" description="Basic and acidic residues" evidence="1">
    <location>
        <begin position="149"/>
        <end position="161"/>
    </location>
</feature>
<protein>
    <recommendedName>
        <fullName evidence="2">S1 motif domain-containing protein</fullName>
    </recommendedName>
</protein>
<dbReference type="Proteomes" id="UP001162541">
    <property type="component" value="Chromosome 1"/>
</dbReference>
<sequence length="617" mass="68807">MMGMQSPSLARCEIHSGANVCSSNSTLSQLNELSHKFIHTVNNCAFPVGTVPRLKDRIWSRRSKAEDVLGILSKHSPSCSFHQAEQTQGRLLHSRRQIQEVSTFANFLNRHGKSNYCQLHSASSYSFFVQSSTRIGTQQPLSASSLPRSVEDEVWEGRSKDEDDSESDTDDQPGSIADLNGISSQYVTSQEASDVDDEQAWPADDEISFFSDVQNQPSKRKKRGSLGVRKPLPEAEKADFATRFGLTAHHSQSSQIEEASDFEYYVPKVGDEVMGVIVSGNDYKLDVDVGAQQLGRMLTKDVYPVDLFRSDELFWEMNAVEGGATQDFPVGRFRLVRDEEVFCLPAARAPIVEVGTVLRLKVQGVTLSGRPILSSRKVSIPVAWERVRQIKKQNEPFEVQILEWNSGGVLTKIEGLRAFLPLNQFLKRSMGTGALKSRVGERVQVLITEVDEESGKLIISEKRAWGWKNLGPGSLHDGIVNKIFPFGVEVSLTGTSLRGMVHISNVSRSRVKDLEEIFSVNEEVKVMVVKSPIPHRIALSTADLESSKGLILEDKQRVFSEAAEMASRYRSSLTEVDQEEDNISEVEMIENEIANRDWLHFGEETDSGELGQPNNEQ</sequence>
<feature type="region of interest" description="Disordered" evidence="1">
    <location>
        <begin position="138"/>
        <end position="179"/>
    </location>
</feature>
<dbReference type="PANTHER" id="PTHR15838">
    <property type="entry name" value="NUCLEOLAR PROTEIN OF 40 KDA"/>
    <property type="match status" value="1"/>
</dbReference>
<feature type="region of interest" description="Disordered" evidence="1">
    <location>
        <begin position="212"/>
        <end position="232"/>
    </location>
</feature>
<accession>A0A176VXB8</accession>
<dbReference type="EMBL" id="AP019866">
    <property type="protein sequence ID" value="BBM97733.1"/>
    <property type="molecule type" value="Genomic_DNA"/>
</dbReference>
<feature type="compositionally biased region" description="Polar residues" evidence="1">
    <location>
        <begin position="138"/>
        <end position="147"/>
    </location>
</feature>